<feature type="transmembrane region" description="Helical" evidence="3">
    <location>
        <begin position="60"/>
        <end position="79"/>
    </location>
</feature>
<reference evidence="4" key="1">
    <citation type="journal article" date="2021" name="Proc. Natl. Acad. Sci. U.S.A.">
        <title>A Catalog of Tens of Thousands of Viruses from Human Metagenomes Reveals Hidden Associations with Chronic Diseases.</title>
        <authorList>
            <person name="Tisza M.J."/>
            <person name="Buck C.B."/>
        </authorList>
    </citation>
    <scope>NUCLEOTIDE SEQUENCE</scope>
    <source>
        <strain evidence="4">CtmP19</strain>
    </source>
</reference>
<dbReference type="InterPro" id="IPR001907">
    <property type="entry name" value="ClpP"/>
</dbReference>
<organism evidence="4">
    <name type="scientific">Siphoviridae sp. ctmP19</name>
    <dbReference type="NCBI Taxonomy" id="2825651"/>
    <lineage>
        <taxon>Viruses</taxon>
        <taxon>Duplodnaviria</taxon>
        <taxon>Heunggongvirae</taxon>
        <taxon>Uroviricota</taxon>
        <taxon>Caudoviricetes</taxon>
    </lineage>
</organism>
<evidence type="ECO:0000313" key="4">
    <source>
        <dbReference type="EMBL" id="DAE06454.1"/>
    </source>
</evidence>
<keyword evidence="3" id="KW-0812">Transmembrane</keyword>
<dbReference type="CDD" id="cd07016">
    <property type="entry name" value="S14_ClpP_1"/>
    <property type="match status" value="1"/>
</dbReference>
<evidence type="ECO:0000256" key="1">
    <source>
        <dbReference type="ARBA" id="ARBA00007039"/>
    </source>
</evidence>
<keyword evidence="4" id="KW-0378">Hydrolase</keyword>
<protein>
    <submittedName>
        <fullName evidence="4">Putative ATP dependent Clp protease</fullName>
    </submittedName>
</protein>
<dbReference type="SUPFAM" id="SSF52096">
    <property type="entry name" value="ClpP/crotonase"/>
    <property type="match status" value="1"/>
</dbReference>
<keyword evidence="4" id="KW-0645">Protease</keyword>
<feature type="coiled-coil region" evidence="2">
    <location>
        <begin position="268"/>
        <end position="302"/>
    </location>
</feature>
<dbReference type="PRINTS" id="PR00127">
    <property type="entry name" value="CLPPROTEASEP"/>
</dbReference>
<keyword evidence="2" id="KW-0175">Coiled coil</keyword>
<keyword evidence="3" id="KW-0472">Membrane</keyword>
<dbReference type="GO" id="GO:0009368">
    <property type="term" value="C:endopeptidase Clp complex"/>
    <property type="evidence" value="ECO:0007669"/>
    <property type="project" value="TreeGrafter"/>
</dbReference>
<proteinExistence type="inferred from homology"/>
<comment type="similarity">
    <text evidence="1">Belongs to the peptidase S14 family.</text>
</comment>
<dbReference type="GO" id="GO:0006515">
    <property type="term" value="P:protein quality control for misfolded or incompletely synthesized proteins"/>
    <property type="evidence" value="ECO:0007669"/>
    <property type="project" value="TreeGrafter"/>
</dbReference>
<evidence type="ECO:0000256" key="2">
    <source>
        <dbReference type="SAM" id="Coils"/>
    </source>
</evidence>
<keyword evidence="3" id="KW-1133">Transmembrane helix</keyword>
<dbReference type="GO" id="GO:0051117">
    <property type="term" value="F:ATPase binding"/>
    <property type="evidence" value="ECO:0007669"/>
    <property type="project" value="TreeGrafter"/>
</dbReference>
<dbReference type="GO" id="GO:0004176">
    <property type="term" value="F:ATP-dependent peptidase activity"/>
    <property type="evidence" value="ECO:0007669"/>
    <property type="project" value="InterPro"/>
</dbReference>
<dbReference type="InterPro" id="IPR029045">
    <property type="entry name" value="ClpP/crotonase-like_dom_sf"/>
</dbReference>
<name>A0A8S5PHA6_9CAUD</name>
<accession>A0A8S5PHA6</accession>
<evidence type="ECO:0000256" key="3">
    <source>
        <dbReference type="SAM" id="Phobius"/>
    </source>
</evidence>
<dbReference type="PANTHER" id="PTHR10381:SF11">
    <property type="entry name" value="ATP-DEPENDENT CLP PROTEASE PROTEOLYTIC SUBUNIT, MITOCHONDRIAL"/>
    <property type="match status" value="1"/>
</dbReference>
<dbReference type="GO" id="GO:0004252">
    <property type="term" value="F:serine-type endopeptidase activity"/>
    <property type="evidence" value="ECO:0007669"/>
    <property type="project" value="InterPro"/>
</dbReference>
<sequence>MKKYTLYVDGYIGYSITKQYVRAKLKENANNAVEVHINSYGGDVQHALDIRQQFVDHGNVTAYVFGMTASAATILAMGAKKVKMSKYALMLIHPCSQWVDTWGSFNKEELAEEIEKLQKQAADMANVDRVIASVYALRTGREAKEMAQVMGEERWLTADECLKLGLIDEIVEDGEQSVLTDSLCQQFTACGLPLPRIEKQNDTENGLFQKVKELFRGAIGPKDTEEDALCETHKQSKTDNMKSKTLEAAILAEMLGIETLTTADDGTLHLTEEQVKTLENKLSEQKNQMDALTKQVNDLADEDGADTEKVMPDATENDAVRLPGAEAAAFAAKFGHLF</sequence>
<dbReference type="Pfam" id="PF00574">
    <property type="entry name" value="CLP_protease"/>
    <property type="match status" value="1"/>
</dbReference>
<dbReference type="PANTHER" id="PTHR10381">
    <property type="entry name" value="ATP-DEPENDENT CLP PROTEASE PROTEOLYTIC SUBUNIT"/>
    <property type="match status" value="1"/>
</dbReference>
<dbReference type="InterPro" id="IPR023562">
    <property type="entry name" value="ClpP/TepA"/>
</dbReference>
<dbReference type="EMBL" id="BK015438">
    <property type="protein sequence ID" value="DAE06454.1"/>
    <property type="molecule type" value="Genomic_DNA"/>
</dbReference>
<dbReference type="Gene3D" id="3.90.226.10">
    <property type="entry name" value="2-enoyl-CoA Hydratase, Chain A, domain 1"/>
    <property type="match status" value="1"/>
</dbReference>